<evidence type="ECO:0000313" key="3">
    <source>
        <dbReference type="Proteomes" id="UP001280581"/>
    </source>
</evidence>
<evidence type="ECO:0000313" key="2">
    <source>
        <dbReference type="EMBL" id="KAK3202524.1"/>
    </source>
</evidence>
<name>A0AAN6LQA9_9PLEO</name>
<dbReference type="Proteomes" id="UP001280581">
    <property type="component" value="Unassembled WGS sequence"/>
</dbReference>
<organism evidence="2 3">
    <name type="scientific">Pseudopithomyces chartarum</name>
    <dbReference type="NCBI Taxonomy" id="1892770"/>
    <lineage>
        <taxon>Eukaryota</taxon>
        <taxon>Fungi</taxon>
        <taxon>Dikarya</taxon>
        <taxon>Ascomycota</taxon>
        <taxon>Pezizomycotina</taxon>
        <taxon>Dothideomycetes</taxon>
        <taxon>Pleosporomycetidae</taxon>
        <taxon>Pleosporales</taxon>
        <taxon>Massarineae</taxon>
        <taxon>Didymosphaeriaceae</taxon>
        <taxon>Pseudopithomyces</taxon>
    </lineage>
</organism>
<accession>A0AAN6LQA9</accession>
<dbReference type="EMBL" id="WVTA01000014">
    <property type="protein sequence ID" value="KAK3202524.1"/>
    <property type="molecule type" value="Genomic_DNA"/>
</dbReference>
<comment type="caution">
    <text evidence="2">The sequence shown here is derived from an EMBL/GenBank/DDBJ whole genome shotgun (WGS) entry which is preliminary data.</text>
</comment>
<keyword evidence="1" id="KW-0732">Signal</keyword>
<feature type="signal peptide" evidence="1">
    <location>
        <begin position="1"/>
        <end position="16"/>
    </location>
</feature>
<sequence length="103" mass="11425">MKVITIFFLAMHYTYAQSAALSAEAQCGELGVFEYNVSDLPEGITPSKVRTCREHPRSLLEKRSVLEKRECLKPDDDRIGCSKDGWACGRKVSVWIAAGTSLS</sequence>
<evidence type="ECO:0000256" key="1">
    <source>
        <dbReference type="SAM" id="SignalP"/>
    </source>
</evidence>
<keyword evidence="3" id="KW-1185">Reference proteome</keyword>
<gene>
    <name evidence="2" type="ORF">GRF29_161g1419466</name>
</gene>
<dbReference type="AlphaFoldDB" id="A0AAN6LQA9"/>
<proteinExistence type="predicted"/>
<protein>
    <submittedName>
        <fullName evidence="2">Uncharacterized protein</fullName>
    </submittedName>
</protein>
<reference evidence="2 3" key="1">
    <citation type="submission" date="2021-02" db="EMBL/GenBank/DDBJ databases">
        <title>Genome assembly of Pseudopithomyces chartarum.</title>
        <authorList>
            <person name="Jauregui R."/>
            <person name="Singh J."/>
            <person name="Voisey C."/>
        </authorList>
    </citation>
    <scope>NUCLEOTIDE SEQUENCE [LARGE SCALE GENOMIC DNA]</scope>
    <source>
        <strain evidence="2 3">AGR01</strain>
    </source>
</reference>
<feature type="chain" id="PRO_5043035788" evidence="1">
    <location>
        <begin position="17"/>
        <end position="103"/>
    </location>
</feature>